<evidence type="ECO:0000313" key="2">
    <source>
        <dbReference type="Proteomes" id="UP000801492"/>
    </source>
</evidence>
<dbReference type="OrthoDB" id="125485at2759"/>
<reference evidence="1" key="1">
    <citation type="submission" date="2019-08" db="EMBL/GenBank/DDBJ databases">
        <title>The genome of the North American firefly Photinus pyralis.</title>
        <authorList>
            <consortium name="Photinus pyralis genome working group"/>
            <person name="Fallon T.R."/>
            <person name="Sander Lower S.E."/>
            <person name="Weng J.-K."/>
        </authorList>
    </citation>
    <scope>NUCLEOTIDE SEQUENCE</scope>
    <source>
        <strain evidence="1">TRF0915ILg1</strain>
        <tissue evidence="1">Whole body</tissue>
    </source>
</reference>
<evidence type="ECO:0000313" key="1">
    <source>
        <dbReference type="EMBL" id="KAF2905650.1"/>
    </source>
</evidence>
<comment type="caution">
    <text evidence="1">The sequence shown here is derived from an EMBL/GenBank/DDBJ whole genome shotgun (WGS) entry which is preliminary data.</text>
</comment>
<dbReference type="AlphaFoldDB" id="A0A8K0DSG6"/>
<dbReference type="Gene3D" id="1.10.10.60">
    <property type="entry name" value="Homeodomain-like"/>
    <property type="match status" value="1"/>
</dbReference>
<name>A0A8K0DSG6_IGNLU</name>
<organism evidence="1 2">
    <name type="scientific">Ignelater luminosus</name>
    <name type="common">Cucubano</name>
    <name type="synonym">Pyrophorus luminosus</name>
    <dbReference type="NCBI Taxonomy" id="2038154"/>
    <lineage>
        <taxon>Eukaryota</taxon>
        <taxon>Metazoa</taxon>
        <taxon>Ecdysozoa</taxon>
        <taxon>Arthropoda</taxon>
        <taxon>Hexapoda</taxon>
        <taxon>Insecta</taxon>
        <taxon>Pterygota</taxon>
        <taxon>Neoptera</taxon>
        <taxon>Endopterygota</taxon>
        <taxon>Coleoptera</taxon>
        <taxon>Polyphaga</taxon>
        <taxon>Elateriformia</taxon>
        <taxon>Elateroidea</taxon>
        <taxon>Elateridae</taxon>
        <taxon>Agrypninae</taxon>
        <taxon>Pyrophorini</taxon>
        <taxon>Ignelater</taxon>
    </lineage>
</organism>
<sequence>MDDGVLNKKQKCFTLKEKYEIIKRLQSGEKQSEICREMKTVNVNLAERHNISGGQIVGEAASVNTDVVNDWLQNSWPLIRENFKDEDIFNADKTGLFYKLTPENQIIDDETEEEENEEIESDEIIPVPTTSDAIRNIEVIRYFVQSRNTPQGIFNKLAKVELHINEINFARTKQTNICKAIDDGSSTNEEAKP</sequence>
<keyword evidence="2" id="KW-1185">Reference proteome</keyword>
<proteinExistence type="predicted"/>
<accession>A0A8K0DSG6</accession>
<dbReference type="Proteomes" id="UP000801492">
    <property type="component" value="Unassembled WGS sequence"/>
</dbReference>
<dbReference type="EMBL" id="VTPC01000478">
    <property type="protein sequence ID" value="KAF2905650.1"/>
    <property type="molecule type" value="Genomic_DNA"/>
</dbReference>
<gene>
    <name evidence="1" type="ORF">ILUMI_00528</name>
</gene>
<evidence type="ECO:0008006" key="3">
    <source>
        <dbReference type="Google" id="ProtNLM"/>
    </source>
</evidence>
<protein>
    <recommendedName>
        <fullName evidence="3">HTH psq-type domain-containing protein</fullName>
    </recommendedName>
</protein>